<dbReference type="PANTHER" id="PTHR10412:SF11">
    <property type="entry name" value="MANNOSYL-OLIGOSACCHARIDE GLUCOSIDASE"/>
    <property type="match status" value="1"/>
</dbReference>
<evidence type="ECO:0008006" key="8">
    <source>
        <dbReference type="Google" id="ProtNLM"/>
    </source>
</evidence>
<dbReference type="EMBL" id="JAHLFJ010000097">
    <property type="protein sequence ID" value="MBU3857047.1"/>
    <property type="molecule type" value="Genomic_DNA"/>
</dbReference>
<sequence>MKVKNTCATFAFCALSVLSVSGKNNCSQEQFINLLNIEKGYKPMPQGFFFADLGGWHGYGFNRKSDLSLAGGFRGPAFAGERSLGLQWLSDCFSRLVLKENGKDIPFEAVGANEYLPGMLRQSLDAKELAVHLKEIAISDRSTLTEYEIRNEGNSEREIEIGFTGKLTYKDASCKAVDGDDIHVGVKDGRHHFIFSFSEDGNLQMDGTQGYMMNMGSRSLRPGKSVKLYVFTTYCPASTEQEAMAEHQSIRSNETEKYFKENKKRWEGYIRSIVDRPTPYMESERNRKWAVKALMTLHTNWRSAAGDLKHGGVQPATGHFNAFWAWDSWEHAAALAVFNPELAKEQMLTMFDYQTPEGMIVDLIALDKKENNNVCSKPPIAGWATYMVYRRTKDKAFVKEMLPKLLKFHEWRYKYRDHDGNGLCEYGGIGPEVYMGQWESGMDVAVKFDGVKMLKNAEGAWSFDQESIELNSYLCAEKFYLAYMLDEIGEKEQASQFRADGNKLRKMIQEKFFDKETGFFYDRKLVTGELVKVIDISGWIPLFTGVATPEQAASVKENMLDPELFGTYFPFSSLNHKHPLYQPDKGYFRGQTWMNYTYFGIRGWKNYGFKEDAEKYTWLLPDRLKGLAEPGYPIRENWNSETGEAMTAMHFGWSSAFSILLLTEDADKFPYIPCEMKK</sequence>
<organism evidence="6 7">
    <name type="scientific">Candidatus Phocaeicola excrementipullorum</name>
    <dbReference type="NCBI Taxonomy" id="2838731"/>
    <lineage>
        <taxon>Bacteria</taxon>
        <taxon>Pseudomonadati</taxon>
        <taxon>Bacteroidota</taxon>
        <taxon>Bacteroidia</taxon>
        <taxon>Bacteroidales</taxon>
        <taxon>Bacteroidaceae</taxon>
        <taxon>Phocaeicola</taxon>
    </lineage>
</organism>
<accession>A0A948TPR0</accession>
<gene>
    <name evidence="6" type="ORF">H9928_10980</name>
</gene>
<evidence type="ECO:0000256" key="3">
    <source>
        <dbReference type="ARBA" id="ARBA00023295"/>
    </source>
</evidence>
<dbReference type="AlphaFoldDB" id="A0A948TPR0"/>
<dbReference type="Pfam" id="PF22422">
    <property type="entry name" value="MGH1-like_GH"/>
    <property type="match status" value="1"/>
</dbReference>
<dbReference type="PANTHER" id="PTHR10412">
    <property type="entry name" value="MANNOSYL-OLIGOSACCHARIDE GLUCOSIDASE"/>
    <property type="match status" value="1"/>
</dbReference>
<evidence type="ECO:0000313" key="6">
    <source>
        <dbReference type="EMBL" id="MBU3857047.1"/>
    </source>
</evidence>
<reference evidence="6" key="1">
    <citation type="journal article" date="2021" name="PeerJ">
        <title>Extensive microbial diversity within the chicken gut microbiome revealed by metagenomics and culture.</title>
        <authorList>
            <person name="Gilroy R."/>
            <person name="Ravi A."/>
            <person name="Getino M."/>
            <person name="Pursley I."/>
            <person name="Horton D.L."/>
            <person name="Alikhan N.F."/>
            <person name="Baker D."/>
            <person name="Gharbi K."/>
            <person name="Hall N."/>
            <person name="Watson M."/>
            <person name="Adriaenssens E.M."/>
            <person name="Foster-Nyarko E."/>
            <person name="Jarju S."/>
            <person name="Secka A."/>
            <person name="Antonio M."/>
            <person name="Oren A."/>
            <person name="Chaudhuri R.R."/>
            <person name="La Ragione R."/>
            <person name="Hildebrand F."/>
            <person name="Pallen M.J."/>
        </authorList>
    </citation>
    <scope>NUCLEOTIDE SEQUENCE</scope>
    <source>
        <strain evidence="6">8470</strain>
    </source>
</reference>
<evidence type="ECO:0000313" key="7">
    <source>
        <dbReference type="Proteomes" id="UP000784286"/>
    </source>
</evidence>
<feature type="domain" description="Mannosylglycerate hydrolase MGH1-like glycoside hydrolase" evidence="5">
    <location>
        <begin position="324"/>
        <end position="654"/>
    </location>
</feature>
<dbReference type="SUPFAM" id="SSF48208">
    <property type="entry name" value="Six-hairpin glycosidases"/>
    <property type="match status" value="1"/>
</dbReference>
<dbReference type="Pfam" id="PF21152">
    <property type="entry name" value="YgjK_N"/>
    <property type="match status" value="1"/>
</dbReference>
<evidence type="ECO:0000256" key="1">
    <source>
        <dbReference type="ARBA" id="ARBA00010833"/>
    </source>
</evidence>
<feature type="domain" description="Glucosidase YgjK N-terminal" evidence="4">
    <location>
        <begin position="50"/>
        <end position="170"/>
    </location>
</feature>
<comment type="similarity">
    <text evidence="1">Belongs to the glycosyl hydrolase 63 family.</text>
</comment>
<dbReference type="InterPro" id="IPR054491">
    <property type="entry name" value="MGH1-like_GH"/>
</dbReference>
<proteinExistence type="inferred from homology"/>
<dbReference type="InterPro" id="IPR012341">
    <property type="entry name" value="6hp_glycosidase-like_sf"/>
</dbReference>
<reference evidence="6" key="2">
    <citation type="submission" date="2021-04" db="EMBL/GenBank/DDBJ databases">
        <authorList>
            <person name="Gilroy R."/>
        </authorList>
    </citation>
    <scope>NUCLEOTIDE SEQUENCE</scope>
    <source>
        <strain evidence="6">8470</strain>
    </source>
</reference>
<dbReference type="Proteomes" id="UP000784286">
    <property type="component" value="Unassembled WGS sequence"/>
</dbReference>
<dbReference type="Gene3D" id="1.50.10.10">
    <property type="match status" value="1"/>
</dbReference>
<keyword evidence="3" id="KW-0326">Glycosidase</keyword>
<keyword evidence="2" id="KW-0378">Hydrolase</keyword>
<dbReference type="InterPro" id="IPR048450">
    <property type="entry name" value="YgjK_N"/>
</dbReference>
<comment type="caution">
    <text evidence="6">The sequence shown here is derived from an EMBL/GenBank/DDBJ whole genome shotgun (WGS) entry which is preliminary data.</text>
</comment>
<dbReference type="GO" id="GO:0009311">
    <property type="term" value="P:oligosaccharide metabolic process"/>
    <property type="evidence" value="ECO:0007669"/>
    <property type="project" value="InterPro"/>
</dbReference>
<name>A0A948TPR0_9BACT</name>
<evidence type="ECO:0000259" key="4">
    <source>
        <dbReference type="Pfam" id="PF21152"/>
    </source>
</evidence>
<evidence type="ECO:0000259" key="5">
    <source>
        <dbReference type="Pfam" id="PF22422"/>
    </source>
</evidence>
<dbReference type="GO" id="GO:0004573">
    <property type="term" value="F:Glc3Man9GlcNAc2 oligosaccharide glucosidase activity"/>
    <property type="evidence" value="ECO:0007669"/>
    <property type="project" value="InterPro"/>
</dbReference>
<dbReference type="GO" id="GO:0006487">
    <property type="term" value="P:protein N-linked glycosylation"/>
    <property type="evidence" value="ECO:0007669"/>
    <property type="project" value="TreeGrafter"/>
</dbReference>
<evidence type="ECO:0000256" key="2">
    <source>
        <dbReference type="ARBA" id="ARBA00022801"/>
    </source>
</evidence>
<protein>
    <recommendedName>
        <fullName evidence="8">Glycoside hydrolase</fullName>
    </recommendedName>
</protein>
<dbReference type="InterPro" id="IPR004888">
    <property type="entry name" value="Glycoside_hydrolase_63"/>
</dbReference>
<dbReference type="Gene3D" id="2.70.98.50">
    <property type="entry name" value="putative glycoside hydrolase family protein from bacillus halodurans"/>
    <property type="match status" value="1"/>
</dbReference>
<dbReference type="InterPro" id="IPR008928">
    <property type="entry name" value="6-hairpin_glycosidase_sf"/>
</dbReference>